<feature type="compositionally biased region" description="Basic and acidic residues" evidence="1">
    <location>
        <begin position="302"/>
        <end position="317"/>
    </location>
</feature>
<gene>
    <name evidence="3" type="ORF">ZIOFF_073910</name>
</gene>
<feature type="domain" description="Protein ENHANCED DISEASE RESISTANCE 2 C-terminal" evidence="2">
    <location>
        <begin position="59"/>
        <end position="273"/>
    </location>
</feature>
<dbReference type="InterPro" id="IPR045096">
    <property type="entry name" value="EDR2-like"/>
</dbReference>
<dbReference type="Proteomes" id="UP000734854">
    <property type="component" value="Unassembled WGS sequence"/>
</dbReference>
<sequence length="324" mass="35733">MCPTMKKTKNTASEDTDGVANNTVTAEAVVEDPRYDWRREAIEGGSLRHVDLHKGVNGWASPPGDFFQLRGPNYFSRHQKCPSGDWLLRPAGVDWLRSVNRLDNVLGRQDNRIATALRGAHALGLSRKAFLVAVNLQIPGRECHSAVFYYASEDPIPPGSLLYRFIHGDDAFRNARFKIVNRIVKGPWIVKRAVGNHAACLLGKALSCNYHRGENYLEIDVDIGSSAIANAILHIALGCVTAVTIDMGFLVEAQEEEELPERLIGAVRVAQMEMCSARYVETRHKASEVGKGGFWAPAKVNDLHHQPDRSLEAKSSRPSEGVDG</sequence>
<evidence type="ECO:0000313" key="4">
    <source>
        <dbReference type="Proteomes" id="UP000734854"/>
    </source>
</evidence>
<comment type="caution">
    <text evidence="3">The sequence shown here is derived from an EMBL/GenBank/DDBJ whole genome shotgun (WGS) entry which is preliminary data.</text>
</comment>
<dbReference type="PANTHER" id="PTHR12136:SF91">
    <property type="entry name" value="PROTEIN ENHANCED DISEASE RESISTANCE 2-LIKE"/>
    <property type="match status" value="1"/>
</dbReference>
<evidence type="ECO:0000259" key="2">
    <source>
        <dbReference type="Pfam" id="PF07059"/>
    </source>
</evidence>
<dbReference type="PANTHER" id="PTHR12136">
    <property type="entry name" value="ENHANCED DISEASE RESISTANCE-RELATED"/>
    <property type="match status" value="1"/>
</dbReference>
<name>A0A8J5C827_ZINOF</name>
<dbReference type="InterPro" id="IPR009769">
    <property type="entry name" value="EDR2_C"/>
</dbReference>
<evidence type="ECO:0000313" key="3">
    <source>
        <dbReference type="EMBL" id="KAG6469205.1"/>
    </source>
</evidence>
<dbReference type="AlphaFoldDB" id="A0A8J5C827"/>
<dbReference type="EMBL" id="JACMSC010000022">
    <property type="protein sequence ID" value="KAG6469205.1"/>
    <property type="molecule type" value="Genomic_DNA"/>
</dbReference>
<accession>A0A8J5C827</accession>
<keyword evidence="4" id="KW-1185">Reference proteome</keyword>
<dbReference type="OrthoDB" id="9970435at2759"/>
<organism evidence="3 4">
    <name type="scientific">Zingiber officinale</name>
    <name type="common">Ginger</name>
    <name type="synonym">Amomum zingiber</name>
    <dbReference type="NCBI Taxonomy" id="94328"/>
    <lineage>
        <taxon>Eukaryota</taxon>
        <taxon>Viridiplantae</taxon>
        <taxon>Streptophyta</taxon>
        <taxon>Embryophyta</taxon>
        <taxon>Tracheophyta</taxon>
        <taxon>Spermatophyta</taxon>
        <taxon>Magnoliopsida</taxon>
        <taxon>Liliopsida</taxon>
        <taxon>Zingiberales</taxon>
        <taxon>Zingiberaceae</taxon>
        <taxon>Zingiber</taxon>
    </lineage>
</organism>
<protein>
    <recommendedName>
        <fullName evidence="2">Protein ENHANCED DISEASE RESISTANCE 2 C-terminal domain-containing protein</fullName>
    </recommendedName>
</protein>
<reference evidence="3 4" key="1">
    <citation type="submission" date="2020-08" db="EMBL/GenBank/DDBJ databases">
        <title>Plant Genome Project.</title>
        <authorList>
            <person name="Zhang R.-G."/>
        </authorList>
    </citation>
    <scope>NUCLEOTIDE SEQUENCE [LARGE SCALE GENOMIC DNA]</scope>
    <source>
        <tissue evidence="3">Rhizome</tissue>
    </source>
</reference>
<evidence type="ECO:0000256" key="1">
    <source>
        <dbReference type="SAM" id="MobiDB-lite"/>
    </source>
</evidence>
<proteinExistence type="predicted"/>
<dbReference type="Pfam" id="PF07059">
    <property type="entry name" value="EDR2_C"/>
    <property type="match status" value="1"/>
</dbReference>
<feature type="region of interest" description="Disordered" evidence="1">
    <location>
        <begin position="302"/>
        <end position="324"/>
    </location>
</feature>